<reference evidence="12 13" key="1">
    <citation type="submission" date="2023-01" db="EMBL/GenBank/DDBJ databases">
        <title>Minimal conservation of predation-associated metabolite biosynthetic gene clusters underscores biosynthetic potential of Myxococcota including descriptions for ten novel species: Archangium lansinium sp. nov., Myxococcus landrumus sp. nov., Nannocystis bai.</title>
        <authorList>
            <person name="Ahearne A."/>
            <person name="Stevens C."/>
            <person name="Dowd S."/>
        </authorList>
    </citation>
    <scope>NUCLEOTIDE SEQUENCE [LARGE SCALE GENOMIC DNA]</scope>
    <source>
        <strain evidence="12 13">WIWO2</strain>
    </source>
</reference>
<proteinExistence type="predicted"/>
<organism evidence="12 13">
    <name type="scientific">Sorangium atrum</name>
    <dbReference type="NCBI Taxonomy" id="2995308"/>
    <lineage>
        <taxon>Bacteria</taxon>
        <taxon>Pseudomonadati</taxon>
        <taxon>Myxococcota</taxon>
        <taxon>Polyangia</taxon>
        <taxon>Polyangiales</taxon>
        <taxon>Polyangiaceae</taxon>
        <taxon>Sorangium</taxon>
    </lineage>
</organism>
<comment type="subcellular location">
    <subcellularLocation>
        <location evidence="1">Cytoplasm</location>
    </subcellularLocation>
</comment>
<dbReference type="SUPFAM" id="SSF52172">
    <property type="entry name" value="CheY-like"/>
    <property type="match status" value="1"/>
</dbReference>
<keyword evidence="6 9" id="KW-0238">DNA-binding</keyword>
<evidence type="ECO:0000313" key="13">
    <source>
        <dbReference type="Proteomes" id="UP001217485"/>
    </source>
</evidence>
<keyword evidence="5" id="KW-0805">Transcription regulation</keyword>
<dbReference type="InterPro" id="IPR036388">
    <property type="entry name" value="WH-like_DNA-bd_sf"/>
</dbReference>
<dbReference type="SUPFAM" id="SSF46894">
    <property type="entry name" value="C-terminal effector domain of the bipartite response regulators"/>
    <property type="match status" value="1"/>
</dbReference>
<dbReference type="Gene3D" id="6.10.250.690">
    <property type="match status" value="1"/>
</dbReference>
<dbReference type="PROSITE" id="PS50110">
    <property type="entry name" value="RESPONSE_REGULATORY"/>
    <property type="match status" value="1"/>
</dbReference>
<keyword evidence="2" id="KW-0963">Cytoplasm</keyword>
<dbReference type="InterPro" id="IPR016032">
    <property type="entry name" value="Sig_transdc_resp-reg_C-effctor"/>
</dbReference>
<feature type="DNA-binding region" description="OmpR/PhoB-type" evidence="9">
    <location>
        <begin position="146"/>
        <end position="245"/>
    </location>
</feature>
<dbReference type="Gene3D" id="3.40.50.2300">
    <property type="match status" value="1"/>
</dbReference>
<dbReference type="Pfam" id="PF00072">
    <property type="entry name" value="Response_reg"/>
    <property type="match status" value="1"/>
</dbReference>
<evidence type="ECO:0000256" key="8">
    <source>
        <dbReference type="PROSITE-ProRule" id="PRU00169"/>
    </source>
</evidence>
<feature type="domain" description="Response regulatory" evidence="10">
    <location>
        <begin position="6"/>
        <end position="122"/>
    </location>
</feature>
<dbReference type="Pfam" id="PF00486">
    <property type="entry name" value="Trans_reg_C"/>
    <property type="match status" value="1"/>
</dbReference>
<keyword evidence="3 8" id="KW-0597">Phosphoprotein</keyword>
<keyword evidence="7" id="KW-0804">Transcription</keyword>
<protein>
    <submittedName>
        <fullName evidence="12">Response regulator transcription factor</fullName>
    </submittedName>
</protein>
<feature type="domain" description="OmpR/PhoB-type" evidence="11">
    <location>
        <begin position="146"/>
        <end position="245"/>
    </location>
</feature>
<feature type="modified residue" description="4-aspartylphosphate" evidence="8">
    <location>
        <position position="58"/>
    </location>
</feature>
<dbReference type="SMART" id="SM00862">
    <property type="entry name" value="Trans_reg_C"/>
    <property type="match status" value="1"/>
</dbReference>
<evidence type="ECO:0000256" key="3">
    <source>
        <dbReference type="ARBA" id="ARBA00022553"/>
    </source>
</evidence>
<evidence type="ECO:0000259" key="11">
    <source>
        <dbReference type="PROSITE" id="PS51755"/>
    </source>
</evidence>
<dbReference type="PANTHER" id="PTHR48111:SF39">
    <property type="entry name" value="TRANSCRIPTIONAL REGULATORY PROTEIN CPXR"/>
    <property type="match status" value="1"/>
</dbReference>
<dbReference type="InterPro" id="IPR011006">
    <property type="entry name" value="CheY-like_superfamily"/>
</dbReference>
<evidence type="ECO:0000256" key="7">
    <source>
        <dbReference type="ARBA" id="ARBA00023163"/>
    </source>
</evidence>
<evidence type="ECO:0000313" key="12">
    <source>
        <dbReference type="EMBL" id="MDC0676947.1"/>
    </source>
</evidence>
<dbReference type="PROSITE" id="PS51755">
    <property type="entry name" value="OMPR_PHOB"/>
    <property type="match status" value="1"/>
</dbReference>
<dbReference type="Proteomes" id="UP001217485">
    <property type="component" value="Unassembled WGS sequence"/>
</dbReference>
<dbReference type="InterPro" id="IPR001789">
    <property type="entry name" value="Sig_transdc_resp-reg_receiver"/>
</dbReference>
<accession>A0ABT5BS74</accession>
<evidence type="ECO:0000256" key="4">
    <source>
        <dbReference type="ARBA" id="ARBA00023012"/>
    </source>
</evidence>
<dbReference type="EMBL" id="JAQNDK010000001">
    <property type="protein sequence ID" value="MDC0676947.1"/>
    <property type="molecule type" value="Genomic_DNA"/>
</dbReference>
<evidence type="ECO:0000256" key="6">
    <source>
        <dbReference type="ARBA" id="ARBA00023125"/>
    </source>
</evidence>
<dbReference type="InterPro" id="IPR039420">
    <property type="entry name" value="WalR-like"/>
</dbReference>
<dbReference type="InterPro" id="IPR001867">
    <property type="entry name" value="OmpR/PhoB-type_DNA-bd"/>
</dbReference>
<keyword evidence="13" id="KW-1185">Reference proteome</keyword>
<name>A0ABT5BS74_9BACT</name>
<evidence type="ECO:0000259" key="10">
    <source>
        <dbReference type="PROSITE" id="PS50110"/>
    </source>
</evidence>
<evidence type="ECO:0000256" key="1">
    <source>
        <dbReference type="ARBA" id="ARBA00004496"/>
    </source>
</evidence>
<sequence length="248" mass="26842">MTDPPQILVIDDDAELCELLAELLGQEGYAVESARDAISGLARAQEEKERPFTLVVLDVMLPGLNGFEVLTRLRQTSRVPVLMLTARGEDVDRIVGLEMGADDYLPKPFNPRELVARVRALHRRASHAGAAAGPGAAAGASAAEAQGALTVDDLEVLPAARRVRVRGEEVRLTTAEFDLLEVLARQAGTVVSREDLARRVLGRRLAAYDRGIDMHVSNLRRKLGPGPGGGERIKTVRNAGYILARERA</sequence>
<gene>
    <name evidence="12" type="ORF">POL72_04285</name>
</gene>
<dbReference type="PANTHER" id="PTHR48111">
    <property type="entry name" value="REGULATOR OF RPOS"/>
    <property type="match status" value="1"/>
</dbReference>
<evidence type="ECO:0000256" key="5">
    <source>
        <dbReference type="ARBA" id="ARBA00023015"/>
    </source>
</evidence>
<evidence type="ECO:0000256" key="9">
    <source>
        <dbReference type="PROSITE-ProRule" id="PRU01091"/>
    </source>
</evidence>
<comment type="caution">
    <text evidence="12">The sequence shown here is derived from an EMBL/GenBank/DDBJ whole genome shotgun (WGS) entry which is preliminary data.</text>
</comment>
<dbReference type="RefSeq" id="WP_272093720.1">
    <property type="nucleotide sequence ID" value="NZ_JAQNDK010000001.1"/>
</dbReference>
<dbReference type="SMART" id="SM00448">
    <property type="entry name" value="REC"/>
    <property type="match status" value="1"/>
</dbReference>
<dbReference type="Gene3D" id="1.10.10.10">
    <property type="entry name" value="Winged helix-like DNA-binding domain superfamily/Winged helix DNA-binding domain"/>
    <property type="match status" value="1"/>
</dbReference>
<dbReference type="CDD" id="cd00383">
    <property type="entry name" value="trans_reg_C"/>
    <property type="match status" value="1"/>
</dbReference>
<evidence type="ECO:0000256" key="2">
    <source>
        <dbReference type="ARBA" id="ARBA00022490"/>
    </source>
</evidence>
<keyword evidence="4" id="KW-0902">Two-component regulatory system</keyword>